<dbReference type="InterPro" id="IPR032260">
    <property type="entry name" value="DUF5060"/>
</dbReference>
<organism evidence="4 5">
    <name type="scientific">Collinsella aerofaciens</name>
    <dbReference type="NCBI Taxonomy" id="74426"/>
    <lineage>
        <taxon>Bacteria</taxon>
        <taxon>Bacillati</taxon>
        <taxon>Actinomycetota</taxon>
        <taxon>Coriobacteriia</taxon>
        <taxon>Coriobacteriales</taxon>
        <taxon>Coriobacteriaceae</taxon>
        <taxon>Collinsella</taxon>
    </lineage>
</organism>
<gene>
    <name evidence="4" type="ORF">ERS852514_01338</name>
</gene>
<dbReference type="Pfam" id="PF16586">
    <property type="entry name" value="DUF5060"/>
    <property type="match status" value="1"/>
</dbReference>
<dbReference type="SUPFAM" id="SSF51445">
    <property type="entry name" value="(Trans)glycosidases"/>
    <property type="match status" value="1"/>
</dbReference>
<dbReference type="AlphaFoldDB" id="A0A174L422"/>
<name>A0A174L422_9ACTN</name>
<dbReference type="Gene3D" id="2.60.40.3950">
    <property type="match status" value="1"/>
</dbReference>
<dbReference type="Gene3D" id="3.20.20.80">
    <property type="entry name" value="Glycosidases"/>
    <property type="match status" value="1"/>
</dbReference>
<sequence length="510" mass="59136">MTTVEQYKVFKLELTGTAAGNPYVEVELSARFARADGQDSFEVHGFYKGNGCYRINFMPESAGVWNYAVSSNDPELDGTAGSFEAVPATGDNHGRVLLAKDVLAHDAPFITDEDSNFAYEDGTRYLPFGTTCYAWTNQDTALQEQTLETLATSSFNKIRMCVFPKFYDYNVEDPAMYAYEGEKGDFDHYRFYEPFWENLEHRIEQLDELGIQADLIVFHPYDKPEDWGFSRMTREEDVFYLTYVARRFSAYKNIWWSLANEWDLMPWKPAEDWDRYARIIMANDPYGHLRSIHNCREIFDHSHPWITHVSYQRCDLKNTAEDVTTLRAQYNKPVLIDEVGYEGNINWGWGNLTAQELVRRFWEGSLRGGYVTHGETYVDRGPKLWWAHGGKLYGDSPERIGFCRRYMEALPADFDWVPDEVGILDGTFTWDVTCMSNDHGRGTADVLMYFGFNRPAYREFEGESGARYRVSVVDTWGMTEEELPGTFEGKFRIDLPSKQYMMLRLTKLEA</sequence>
<dbReference type="GO" id="GO:0005975">
    <property type="term" value="P:carbohydrate metabolic process"/>
    <property type="evidence" value="ECO:0007669"/>
    <property type="project" value="UniProtKB-ARBA"/>
</dbReference>
<dbReference type="EMBL" id="CZAQ01000023">
    <property type="protein sequence ID" value="CUP18992.1"/>
    <property type="molecule type" value="Genomic_DNA"/>
</dbReference>
<proteinExistence type="predicted"/>
<evidence type="ECO:0000259" key="2">
    <source>
        <dbReference type="Pfam" id="PF16586"/>
    </source>
</evidence>
<feature type="domain" description="DUF5605" evidence="3">
    <location>
        <begin position="430"/>
        <end position="506"/>
    </location>
</feature>
<reference evidence="4 5" key="1">
    <citation type="submission" date="2015-09" db="EMBL/GenBank/DDBJ databases">
        <authorList>
            <consortium name="Pathogen Informatics"/>
        </authorList>
    </citation>
    <scope>NUCLEOTIDE SEQUENCE [LARGE SCALE GENOMIC DNA]</scope>
    <source>
        <strain evidence="4 5">2789STDY5834902</strain>
    </source>
</reference>
<feature type="domain" description="Apiosidase-like catalytic" evidence="1">
    <location>
        <begin position="114"/>
        <end position="377"/>
    </location>
</feature>
<dbReference type="InterPro" id="IPR025277">
    <property type="entry name" value="Apiosidase-like_cat_dom"/>
</dbReference>
<dbReference type="Pfam" id="PF18310">
    <property type="entry name" value="DUF5605"/>
    <property type="match status" value="1"/>
</dbReference>
<dbReference type="Proteomes" id="UP000095454">
    <property type="component" value="Unassembled WGS sequence"/>
</dbReference>
<evidence type="ECO:0000313" key="4">
    <source>
        <dbReference type="EMBL" id="CUP18992.1"/>
    </source>
</evidence>
<evidence type="ECO:0000259" key="3">
    <source>
        <dbReference type="Pfam" id="PF18310"/>
    </source>
</evidence>
<protein>
    <submittedName>
        <fullName evidence="4">Putative endoglucanase</fullName>
    </submittedName>
</protein>
<dbReference type="Gene3D" id="2.60.40.10">
    <property type="entry name" value="Immunoglobulins"/>
    <property type="match status" value="1"/>
</dbReference>
<feature type="domain" description="DUF5060" evidence="2">
    <location>
        <begin position="3"/>
        <end position="72"/>
    </location>
</feature>
<dbReference type="RefSeq" id="WP_055252138.1">
    <property type="nucleotide sequence ID" value="NZ_CABIXX010000023.1"/>
</dbReference>
<dbReference type="InterPro" id="IPR013783">
    <property type="entry name" value="Ig-like_fold"/>
</dbReference>
<accession>A0A174L422</accession>
<evidence type="ECO:0000313" key="5">
    <source>
        <dbReference type="Proteomes" id="UP000095454"/>
    </source>
</evidence>
<dbReference type="PANTHER" id="PTHR37836">
    <property type="entry name" value="LMO1036 PROTEIN"/>
    <property type="match status" value="1"/>
</dbReference>
<dbReference type="Pfam" id="PF13204">
    <property type="entry name" value="Apiosidase"/>
    <property type="match status" value="1"/>
</dbReference>
<evidence type="ECO:0000259" key="1">
    <source>
        <dbReference type="Pfam" id="PF13204"/>
    </source>
</evidence>
<dbReference type="InterPro" id="IPR017853">
    <property type="entry name" value="GH"/>
</dbReference>
<dbReference type="PANTHER" id="PTHR37836:SF2">
    <property type="entry name" value="DUF4038 DOMAIN-CONTAINING PROTEIN"/>
    <property type="match status" value="1"/>
</dbReference>
<dbReference type="InterPro" id="IPR041239">
    <property type="entry name" value="DUF5605"/>
</dbReference>